<sequence length="60" mass="6592">MRAEVGDRLIVEAPTDHSSGRRGVVVEVRGEDGQPPYVVQWDDGHEGLCYPGPDAHVKHD</sequence>
<dbReference type="SUPFAM" id="SSF50118">
    <property type="entry name" value="Cell growth inhibitor/plasmid maintenance toxic component"/>
    <property type="match status" value="1"/>
</dbReference>
<dbReference type="InterPro" id="IPR015035">
    <property type="entry name" value="DUF1918"/>
</dbReference>
<evidence type="ECO:0000259" key="1">
    <source>
        <dbReference type="Pfam" id="PF08940"/>
    </source>
</evidence>
<gene>
    <name evidence="2" type="ORF">FHU40_001251</name>
</gene>
<organism evidence="2 3">
    <name type="scientific">Nocardioides soli</name>
    <dbReference type="NCBI Taxonomy" id="1036020"/>
    <lineage>
        <taxon>Bacteria</taxon>
        <taxon>Bacillati</taxon>
        <taxon>Actinomycetota</taxon>
        <taxon>Actinomycetes</taxon>
        <taxon>Propionibacteriales</taxon>
        <taxon>Nocardioidaceae</taxon>
        <taxon>Nocardioides</taxon>
    </lineage>
</organism>
<proteinExistence type="predicted"/>
<accession>A0A7W4Z1E7</accession>
<dbReference type="Gene3D" id="2.30.30.440">
    <property type="entry name" value="Domain of unknown function DUF1918"/>
    <property type="match status" value="1"/>
</dbReference>
<dbReference type="EMBL" id="JACHWR010000001">
    <property type="protein sequence ID" value="MBB3041450.1"/>
    <property type="molecule type" value="Genomic_DNA"/>
</dbReference>
<protein>
    <recommendedName>
        <fullName evidence="1">DUF1918 domain-containing protein</fullName>
    </recommendedName>
</protein>
<dbReference type="Pfam" id="PF08940">
    <property type="entry name" value="DUF1918"/>
    <property type="match status" value="1"/>
</dbReference>
<evidence type="ECO:0000313" key="2">
    <source>
        <dbReference type="EMBL" id="MBB3041450.1"/>
    </source>
</evidence>
<dbReference type="AlphaFoldDB" id="A0A7W4Z1E7"/>
<name>A0A7W4Z1E7_9ACTN</name>
<comment type="caution">
    <text evidence="2">The sequence shown here is derived from an EMBL/GenBank/DDBJ whole genome shotgun (WGS) entry which is preliminary data.</text>
</comment>
<dbReference type="Proteomes" id="UP000589626">
    <property type="component" value="Unassembled WGS sequence"/>
</dbReference>
<dbReference type="RefSeq" id="WP_183591349.1">
    <property type="nucleotide sequence ID" value="NZ_JACHWR010000001.1"/>
</dbReference>
<feature type="domain" description="DUF1918" evidence="1">
    <location>
        <begin position="1"/>
        <end position="57"/>
    </location>
</feature>
<keyword evidence="3" id="KW-1185">Reference proteome</keyword>
<evidence type="ECO:0000313" key="3">
    <source>
        <dbReference type="Proteomes" id="UP000589626"/>
    </source>
</evidence>
<reference evidence="2 3" key="1">
    <citation type="submission" date="2020-08" db="EMBL/GenBank/DDBJ databases">
        <title>Sequencing the genomes of 1000 actinobacteria strains.</title>
        <authorList>
            <person name="Klenk H.-P."/>
        </authorList>
    </citation>
    <scope>NUCLEOTIDE SEQUENCE [LARGE SCALE GENOMIC DNA]</scope>
    <source>
        <strain evidence="2 3">DSM 105498</strain>
    </source>
</reference>